<evidence type="ECO:0000256" key="1">
    <source>
        <dbReference type="SAM" id="Phobius"/>
    </source>
</evidence>
<name>A0ABN7EMF2_9FLAO</name>
<evidence type="ECO:0000313" key="3">
    <source>
        <dbReference type="Proteomes" id="UP000474567"/>
    </source>
</evidence>
<protein>
    <submittedName>
        <fullName evidence="2">Uncharacterized protein</fullName>
    </submittedName>
</protein>
<evidence type="ECO:0000313" key="2">
    <source>
        <dbReference type="EMBL" id="CAA9200503.1"/>
    </source>
</evidence>
<dbReference type="EMBL" id="CADCST010000102">
    <property type="protein sequence ID" value="CAA9200503.1"/>
    <property type="molecule type" value="Genomic_DNA"/>
</dbReference>
<feature type="transmembrane region" description="Helical" evidence="1">
    <location>
        <begin position="46"/>
        <end position="73"/>
    </location>
</feature>
<dbReference type="Proteomes" id="UP000474567">
    <property type="component" value="Unassembled WGS sequence"/>
</dbReference>
<comment type="caution">
    <text evidence="2">The sequence shown here is derived from an EMBL/GenBank/DDBJ whole genome shotgun (WGS) entry which is preliminary data.</text>
</comment>
<keyword evidence="1" id="KW-0472">Membrane</keyword>
<proteinExistence type="predicted"/>
<sequence length="136" mass="16146">MKEGEQEIIYFLRFRFTFLQFLALFFGWNFFICFIWPVMIDSYFGVTIFVCAFSLVFAIAVNNSLALLLLILFHINKSIVIFYQRVMLFISAYLGTCVFSWFMPPMSIYVFLEHLFINTLTIFLYYTMAMKGTNND</sequence>
<keyword evidence="1" id="KW-0812">Transmembrane</keyword>
<dbReference type="RefSeq" id="WP_217427708.1">
    <property type="nucleotide sequence ID" value="NZ_CADCST010000102.1"/>
</dbReference>
<accession>A0ABN7EMF2</accession>
<feature type="transmembrane region" description="Helical" evidence="1">
    <location>
        <begin position="21"/>
        <end position="40"/>
    </location>
</feature>
<keyword evidence="3" id="KW-1185">Reference proteome</keyword>
<gene>
    <name evidence="2" type="ORF">FLACOL7796_03287</name>
</gene>
<feature type="transmembrane region" description="Helical" evidence="1">
    <location>
        <begin position="108"/>
        <end position="126"/>
    </location>
</feature>
<feature type="transmembrane region" description="Helical" evidence="1">
    <location>
        <begin position="80"/>
        <end position="102"/>
    </location>
</feature>
<organism evidence="2 3">
    <name type="scientific">Flavobacterium collinsii</name>
    <dbReference type="NCBI Taxonomy" id="1114861"/>
    <lineage>
        <taxon>Bacteria</taxon>
        <taxon>Pseudomonadati</taxon>
        <taxon>Bacteroidota</taxon>
        <taxon>Flavobacteriia</taxon>
        <taxon>Flavobacteriales</taxon>
        <taxon>Flavobacteriaceae</taxon>
        <taxon>Flavobacterium</taxon>
    </lineage>
</organism>
<reference evidence="2 3" key="1">
    <citation type="submission" date="2020-02" db="EMBL/GenBank/DDBJ databases">
        <authorList>
            <person name="Criscuolo A."/>
        </authorList>
    </citation>
    <scope>NUCLEOTIDE SEQUENCE [LARGE SCALE GENOMIC DNA]</scope>
    <source>
        <strain evidence="2">CECT7796</strain>
    </source>
</reference>
<keyword evidence="1" id="KW-1133">Transmembrane helix</keyword>